<dbReference type="InterPro" id="IPR036457">
    <property type="entry name" value="PPM-type-like_dom_sf"/>
</dbReference>
<dbReference type="PROSITE" id="PS51746">
    <property type="entry name" value="PPM_2"/>
    <property type="match status" value="1"/>
</dbReference>
<dbReference type="InterPro" id="IPR001932">
    <property type="entry name" value="PPM-type_phosphatase-like_dom"/>
</dbReference>
<organism evidence="2 3">
    <name type="scientific">Cicer arietinum</name>
    <name type="common">Chickpea</name>
    <name type="synonym">Garbanzo</name>
    <dbReference type="NCBI Taxonomy" id="3827"/>
    <lineage>
        <taxon>Eukaryota</taxon>
        <taxon>Viridiplantae</taxon>
        <taxon>Streptophyta</taxon>
        <taxon>Embryophyta</taxon>
        <taxon>Tracheophyta</taxon>
        <taxon>Spermatophyta</taxon>
        <taxon>Magnoliopsida</taxon>
        <taxon>eudicotyledons</taxon>
        <taxon>Gunneridae</taxon>
        <taxon>Pentapetalae</taxon>
        <taxon>rosids</taxon>
        <taxon>fabids</taxon>
        <taxon>Fabales</taxon>
        <taxon>Fabaceae</taxon>
        <taxon>Papilionoideae</taxon>
        <taxon>50 kb inversion clade</taxon>
        <taxon>NPAAA clade</taxon>
        <taxon>Hologalegina</taxon>
        <taxon>IRL clade</taxon>
        <taxon>Cicereae</taxon>
        <taxon>Cicer</taxon>
    </lineage>
</organism>
<gene>
    <name evidence="3" type="primary">LOC101509382</name>
</gene>
<sequence>MSTEILKQVIVDTEAGFIEFARNNYQQHRNPVISVVSSGCLICVIWKDTLFVANVGDSRVILGSHKGKFKRLHIDQVVRDHNCQNWDIQNEIIESHPNDHRRLVEVNGKWRVRGLSEISRCIGNAYMKNKEPFTDASNFEAPLGHRVSLDFEEPFLSAEPEVYSRVLKDTEKFIIFGSGGFWKKITIKEAAYIVNTRPRNGIAKRLVMLAQAVAALERRKRYNDILQAPKSSHVSGRRVVADDGSRTDFHDDMTVIVVYLDKMPNGGVRPQIRSYRGHSNTVRSSDFRNLDDM</sequence>
<name>A0A1S2XTY1_CICAR</name>
<evidence type="ECO:0000313" key="2">
    <source>
        <dbReference type="Proteomes" id="UP000087171"/>
    </source>
</evidence>
<reference evidence="3" key="2">
    <citation type="submission" date="2025-08" db="UniProtKB">
        <authorList>
            <consortium name="RefSeq"/>
        </authorList>
    </citation>
    <scope>IDENTIFICATION</scope>
    <source>
        <tissue evidence="3">Etiolated seedlings</tissue>
    </source>
</reference>
<dbReference type="SUPFAM" id="SSF81606">
    <property type="entry name" value="PP2C-like"/>
    <property type="match status" value="1"/>
</dbReference>
<dbReference type="AlphaFoldDB" id="A0A1S2XTY1"/>
<dbReference type="OrthoDB" id="10049211at2759"/>
<dbReference type="Gene3D" id="3.60.40.10">
    <property type="entry name" value="PPM-type phosphatase domain"/>
    <property type="match status" value="1"/>
</dbReference>
<dbReference type="Pfam" id="PF00481">
    <property type="entry name" value="PP2C"/>
    <property type="match status" value="1"/>
</dbReference>
<keyword evidence="2" id="KW-1185">Reference proteome</keyword>
<evidence type="ECO:0000313" key="3">
    <source>
        <dbReference type="RefSeq" id="XP_004493591.1"/>
    </source>
</evidence>
<dbReference type="InterPro" id="IPR015655">
    <property type="entry name" value="PP2C"/>
</dbReference>
<dbReference type="Proteomes" id="UP000087171">
    <property type="component" value="Chromosome Ca3"/>
</dbReference>
<accession>A0A1S2XTY1</accession>
<feature type="domain" description="PPM-type phosphatase" evidence="1">
    <location>
        <begin position="1"/>
        <end position="260"/>
    </location>
</feature>
<dbReference type="GeneID" id="101509382"/>
<dbReference type="KEGG" id="cam:101509382"/>
<dbReference type="PANTHER" id="PTHR47992">
    <property type="entry name" value="PROTEIN PHOSPHATASE"/>
    <property type="match status" value="1"/>
</dbReference>
<dbReference type="GO" id="GO:0004722">
    <property type="term" value="F:protein serine/threonine phosphatase activity"/>
    <property type="evidence" value="ECO:0007669"/>
    <property type="project" value="InterPro"/>
</dbReference>
<proteinExistence type="predicted"/>
<dbReference type="PaxDb" id="3827-XP_004493591.1"/>
<dbReference type="RefSeq" id="XP_004493591.1">
    <property type="nucleotide sequence ID" value="XM_004493534.3"/>
</dbReference>
<evidence type="ECO:0000259" key="1">
    <source>
        <dbReference type="PROSITE" id="PS51746"/>
    </source>
</evidence>
<reference evidence="2" key="1">
    <citation type="journal article" date="2013" name="Nat. Biotechnol.">
        <title>Draft genome sequence of chickpea (Cicer arietinum) provides a resource for trait improvement.</title>
        <authorList>
            <person name="Varshney R.K."/>
            <person name="Song C."/>
            <person name="Saxena R.K."/>
            <person name="Azam S."/>
            <person name="Yu S."/>
            <person name="Sharpe A.G."/>
            <person name="Cannon S."/>
            <person name="Baek J."/>
            <person name="Rosen B.D."/>
            <person name="Tar'an B."/>
            <person name="Millan T."/>
            <person name="Zhang X."/>
            <person name="Ramsay L.D."/>
            <person name="Iwata A."/>
            <person name="Wang Y."/>
            <person name="Nelson W."/>
            <person name="Farmer A.D."/>
            <person name="Gaur P.M."/>
            <person name="Soderlund C."/>
            <person name="Penmetsa R.V."/>
            <person name="Xu C."/>
            <person name="Bharti A.K."/>
            <person name="He W."/>
            <person name="Winter P."/>
            <person name="Zhao S."/>
            <person name="Hane J.K."/>
            <person name="Carrasquilla-Garcia N."/>
            <person name="Condie J.A."/>
            <person name="Upadhyaya H.D."/>
            <person name="Luo M.C."/>
            <person name="Thudi M."/>
            <person name="Gowda C.L."/>
            <person name="Singh N.P."/>
            <person name="Lichtenzveig J."/>
            <person name="Gali K.K."/>
            <person name="Rubio J."/>
            <person name="Nadarajan N."/>
            <person name="Dolezel J."/>
            <person name="Bansal K.C."/>
            <person name="Xu X."/>
            <person name="Edwards D."/>
            <person name="Zhang G."/>
            <person name="Kahl G."/>
            <person name="Gil J."/>
            <person name="Singh K.B."/>
            <person name="Datta S.K."/>
            <person name="Jackson S.A."/>
            <person name="Wang J."/>
            <person name="Cook D.R."/>
        </authorList>
    </citation>
    <scope>NUCLEOTIDE SEQUENCE [LARGE SCALE GENOMIC DNA]</scope>
    <source>
        <strain evidence="2">cv. CDC Frontier</strain>
    </source>
</reference>
<protein>
    <submittedName>
        <fullName evidence="3">Probable protein phosphatase 2C 68</fullName>
    </submittedName>
</protein>
<dbReference type="CDD" id="cd00143">
    <property type="entry name" value="PP2Cc"/>
    <property type="match status" value="1"/>
</dbReference>
<dbReference type="eggNOG" id="KOG0700">
    <property type="taxonomic scope" value="Eukaryota"/>
</dbReference>
<dbReference type="SMART" id="SM00332">
    <property type="entry name" value="PP2Cc"/>
    <property type="match status" value="1"/>
</dbReference>